<name>A0ACC3CSI7_9PEZI</name>
<proteinExistence type="predicted"/>
<feature type="non-terminal residue" evidence="1">
    <location>
        <position position="158"/>
    </location>
</feature>
<dbReference type="Proteomes" id="UP001186974">
    <property type="component" value="Unassembled WGS sequence"/>
</dbReference>
<organism evidence="1 2">
    <name type="scientific">Coniosporium uncinatum</name>
    <dbReference type="NCBI Taxonomy" id="93489"/>
    <lineage>
        <taxon>Eukaryota</taxon>
        <taxon>Fungi</taxon>
        <taxon>Dikarya</taxon>
        <taxon>Ascomycota</taxon>
        <taxon>Pezizomycotina</taxon>
        <taxon>Dothideomycetes</taxon>
        <taxon>Dothideomycetes incertae sedis</taxon>
        <taxon>Coniosporium</taxon>
    </lineage>
</organism>
<gene>
    <name evidence="1" type="ORF">LTS18_002015</name>
</gene>
<sequence length="158" mass="17891">APAALRLITPEERENVCRKYHIEDAKNSLASALLKRLYIAKTLGVPWNEIRFKRKGNPIHGKPVYAPLDGSPSPIDFNVSHQAGLVALIGSHSRDVEVGIDIVCVNERDEYRVIDREGFDGFVDMYEEVFSEEEMWDMKYNIDLVQLLDGTTLTADEI</sequence>
<comment type="caution">
    <text evidence="1">The sequence shown here is derived from an EMBL/GenBank/DDBJ whole genome shotgun (WGS) entry which is preliminary data.</text>
</comment>
<feature type="non-terminal residue" evidence="1">
    <location>
        <position position="1"/>
    </location>
</feature>
<dbReference type="EMBL" id="JAWDJW010012339">
    <property type="protein sequence ID" value="KAK3044163.1"/>
    <property type="molecule type" value="Genomic_DNA"/>
</dbReference>
<evidence type="ECO:0000313" key="2">
    <source>
        <dbReference type="Proteomes" id="UP001186974"/>
    </source>
</evidence>
<keyword evidence="2" id="KW-1185">Reference proteome</keyword>
<protein>
    <submittedName>
        <fullName evidence="1">Uncharacterized protein</fullName>
    </submittedName>
</protein>
<evidence type="ECO:0000313" key="1">
    <source>
        <dbReference type="EMBL" id="KAK3044163.1"/>
    </source>
</evidence>
<accession>A0ACC3CSI7</accession>
<reference evidence="1" key="1">
    <citation type="submission" date="2024-09" db="EMBL/GenBank/DDBJ databases">
        <title>Black Yeasts Isolated from many extreme environments.</title>
        <authorList>
            <person name="Coleine C."/>
            <person name="Stajich J.E."/>
            <person name="Selbmann L."/>
        </authorList>
    </citation>
    <scope>NUCLEOTIDE SEQUENCE</scope>
    <source>
        <strain evidence="1">CCFEE 5737</strain>
    </source>
</reference>